<dbReference type="Proteomes" id="UP001322744">
    <property type="component" value="Chromosome"/>
</dbReference>
<dbReference type="RefSeq" id="WP_045175127.1">
    <property type="nucleotide sequence ID" value="NZ_CP139957.1"/>
</dbReference>
<dbReference type="PANTHER" id="PTHR12526">
    <property type="entry name" value="GLYCOSYLTRANSFERASE"/>
    <property type="match status" value="1"/>
</dbReference>
<keyword evidence="2" id="KW-0328">Glycosyltransferase</keyword>
<name>A0ABZ0TX31_9FIRM</name>
<reference evidence="2 3" key="1">
    <citation type="submission" date="2023-12" db="EMBL/GenBank/DDBJ databases">
        <authorList>
            <person name="Manesh M.J.H."/>
            <person name="Bing R.G."/>
            <person name="Willard D.J."/>
            <person name="Kelly R.M."/>
        </authorList>
    </citation>
    <scope>NUCLEOTIDE SEQUENCE [LARGE SCALE GENOMIC DNA]</scope>
    <source>
        <strain evidence="2 3">DSM 8977</strain>
    </source>
</reference>
<dbReference type="Pfam" id="PF00534">
    <property type="entry name" value="Glycos_transf_1"/>
    <property type="match status" value="1"/>
</dbReference>
<dbReference type="InterPro" id="IPR001296">
    <property type="entry name" value="Glyco_trans_1"/>
</dbReference>
<dbReference type="SUPFAM" id="SSF53756">
    <property type="entry name" value="UDP-Glycosyltransferase/glycogen phosphorylase"/>
    <property type="match status" value="1"/>
</dbReference>
<dbReference type="GO" id="GO:0016757">
    <property type="term" value="F:glycosyltransferase activity"/>
    <property type="evidence" value="ECO:0007669"/>
    <property type="project" value="UniProtKB-KW"/>
</dbReference>
<gene>
    <name evidence="2" type="ORF">SOJ16_001633</name>
</gene>
<keyword evidence="3" id="KW-1185">Reference proteome</keyword>
<dbReference type="CDD" id="cd03801">
    <property type="entry name" value="GT4_PimA-like"/>
    <property type="match status" value="1"/>
</dbReference>
<protein>
    <submittedName>
        <fullName evidence="2">Glycosyltransferase family 4 protein</fullName>
        <ecNumber evidence="2">2.4.-.-</ecNumber>
    </submittedName>
</protein>
<dbReference type="Gene3D" id="3.40.50.2000">
    <property type="entry name" value="Glycogen Phosphorylase B"/>
    <property type="match status" value="2"/>
</dbReference>
<keyword evidence="2" id="KW-0808">Transferase</keyword>
<accession>A0ABZ0TX31</accession>
<evidence type="ECO:0000259" key="1">
    <source>
        <dbReference type="Pfam" id="PF00534"/>
    </source>
</evidence>
<evidence type="ECO:0000313" key="3">
    <source>
        <dbReference type="Proteomes" id="UP001322744"/>
    </source>
</evidence>
<dbReference type="EMBL" id="CP139957">
    <property type="protein sequence ID" value="WPX07804.1"/>
    <property type="molecule type" value="Genomic_DNA"/>
</dbReference>
<dbReference type="EC" id="2.4.-.-" evidence="2"/>
<evidence type="ECO:0000313" key="2">
    <source>
        <dbReference type="EMBL" id="WPX07804.1"/>
    </source>
</evidence>
<dbReference type="PANTHER" id="PTHR12526:SF630">
    <property type="entry name" value="GLYCOSYLTRANSFERASE"/>
    <property type="match status" value="1"/>
</dbReference>
<proteinExistence type="predicted"/>
<feature type="domain" description="Glycosyl transferase family 1" evidence="1">
    <location>
        <begin position="166"/>
        <end position="323"/>
    </location>
</feature>
<organism evidence="2 3">
    <name type="scientific">Anaerocellum danielii</name>
    <dbReference type="NCBI Taxonomy" id="1387557"/>
    <lineage>
        <taxon>Bacteria</taxon>
        <taxon>Bacillati</taxon>
        <taxon>Bacillota</taxon>
        <taxon>Bacillota incertae sedis</taxon>
        <taxon>Caldicellulosiruptorales</taxon>
        <taxon>Caldicellulosiruptoraceae</taxon>
        <taxon>Anaerocellum</taxon>
    </lineage>
</organism>
<sequence length="441" mass="50491">MIKILHVTPHMGGGVGRVISGLVKLTADKIQHKIILLEQPQKWNFVDSAIEAGAKISISPESVEIRNLLSESDIVIIHWWHHPKTSEFLYYLPEIPLRIVIWTHINNLTVPALNPNFLIEATRVIFSTEASYEAKVFEKIPTNILEKKTGVVYGCPGIDDFVNIKKKEHNGFNVGYIGLVDFSKLHPNFVEFCSAVKLKEAKFVLVGDAPAKEYIEKRAKENGLKDKFVFTGYVDDVKTMLSEIDVLGCPLMPYHTCTTENSIVEAMAVGIPPVLLNQLTERYIVKDGETGILVNSIEEYGKAIRYLFYNPDKRKEMGEKAREFVLKKYTSKSFIESFLNNCELVMNEPKKCVNFRRYLGKTPAEWFMSCLGKDYEAFKISYEVGINNQSEEIKKLIISTSPLLKQKNKSSVFHYRRKFLDDDYLNLWATIMEGQNYECFK</sequence>